<organism evidence="1 2">
    <name type="scientific">Haematococcus lacustris</name>
    <name type="common">Green alga</name>
    <name type="synonym">Haematococcus pluvialis</name>
    <dbReference type="NCBI Taxonomy" id="44745"/>
    <lineage>
        <taxon>Eukaryota</taxon>
        <taxon>Viridiplantae</taxon>
        <taxon>Chlorophyta</taxon>
        <taxon>core chlorophytes</taxon>
        <taxon>Chlorophyceae</taxon>
        <taxon>CS clade</taxon>
        <taxon>Chlamydomonadales</taxon>
        <taxon>Haematococcaceae</taxon>
        <taxon>Haematococcus</taxon>
    </lineage>
</organism>
<evidence type="ECO:0000313" key="1">
    <source>
        <dbReference type="EMBL" id="GFH18567.1"/>
    </source>
</evidence>
<dbReference type="Proteomes" id="UP000485058">
    <property type="component" value="Unassembled WGS sequence"/>
</dbReference>
<keyword evidence="2" id="KW-1185">Reference proteome</keyword>
<name>A0A699Z7F1_HAELA</name>
<proteinExistence type="predicted"/>
<feature type="non-terminal residue" evidence="1">
    <location>
        <position position="1"/>
    </location>
</feature>
<evidence type="ECO:0000313" key="2">
    <source>
        <dbReference type="Proteomes" id="UP000485058"/>
    </source>
</evidence>
<dbReference type="AlphaFoldDB" id="A0A699Z7F1"/>
<comment type="caution">
    <text evidence="1">The sequence shown here is derived from an EMBL/GenBank/DDBJ whole genome shotgun (WGS) entry which is preliminary data.</text>
</comment>
<sequence length="94" mass="9878">CPHSTGEAAVEASPEDIDSIEAAGWESNPGPEADHLGPCFRATLAMLEWPLLCSHLADFASTRAGKRACAQLLPPASPYESEELLRLTSAMAAA</sequence>
<accession>A0A699Z7F1</accession>
<reference evidence="1 2" key="1">
    <citation type="submission" date="2020-02" db="EMBL/GenBank/DDBJ databases">
        <title>Draft genome sequence of Haematococcus lacustris strain NIES-144.</title>
        <authorList>
            <person name="Morimoto D."/>
            <person name="Nakagawa S."/>
            <person name="Yoshida T."/>
            <person name="Sawayama S."/>
        </authorList>
    </citation>
    <scope>NUCLEOTIDE SEQUENCE [LARGE SCALE GENOMIC DNA]</scope>
    <source>
        <strain evidence="1 2">NIES-144</strain>
    </source>
</reference>
<dbReference type="EMBL" id="BLLF01001321">
    <property type="protein sequence ID" value="GFH18567.1"/>
    <property type="molecule type" value="Genomic_DNA"/>
</dbReference>
<gene>
    <name evidence="1" type="ORF">HaLaN_15393</name>
</gene>
<protein>
    <submittedName>
        <fullName evidence="1">Uncharacterized protein</fullName>
    </submittedName>
</protein>